<name>A0A8T5VMP1_9BRAD</name>
<dbReference type="EMBL" id="CP096255">
    <property type="protein sequence ID" value="UPT91136.1"/>
    <property type="molecule type" value="Genomic_DNA"/>
</dbReference>
<proteinExistence type="predicted"/>
<sequence length="63" mass="6636">MSDKSIAAIGRALAAALLAEAHSAPMLAEVAKLKKAGEMDEIGALAVELIDEYRAEILDTLRV</sequence>
<protein>
    <submittedName>
        <fullName evidence="1">Uncharacterized protein</fullName>
    </submittedName>
</protein>
<dbReference type="AlphaFoldDB" id="A0A8T5VMP1"/>
<gene>
    <name evidence="1" type="ORF">HAP41_0000020730</name>
</gene>
<dbReference type="Proteomes" id="UP000551709">
    <property type="component" value="Chromosome"/>
</dbReference>
<evidence type="ECO:0000313" key="1">
    <source>
        <dbReference type="EMBL" id="UPT91136.1"/>
    </source>
</evidence>
<organism evidence="1 2">
    <name type="scientific">Bradyrhizobium barranii subsp. apii</name>
    <dbReference type="NCBI Taxonomy" id="2819348"/>
    <lineage>
        <taxon>Bacteria</taxon>
        <taxon>Pseudomonadati</taxon>
        <taxon>Pseudomonadota</taxon>
        <taxon>Alphaproteobacteria</taxon>
        <taxon>Hyphomicrobiales</taxon>
        <taxon>Nitrobacteraceae</taxon>
        <taxon>Bradyrhizobium</taxon>
        <taxon>Bradyrhizobium barranii</taxon>
    </lineage>
</organism>
<accession>A0A8T5VMP1</accession>
<reference evidence="1" key="2">
    <citation type="submission" date="2022-04" db="EMBL/GenBank/DDBJ databases">
        <authorList>
            <person name="Bromfield E.S.P."/>
            <person name="Cloutier S."/>
        </authorList>
    </citation>
    <scope>NUCLEOTIDE SEQUENCE</scope>
    <source>
        <strain evidence="1">1S5</strain>
    </source>
</reference>
<reference evidence="1" key="1">
    <citation type="journal article" date="2017" name="Syst. Appl. Microbiol.">
        <title>Soybeans inoculated with root zone soils of Canadian native legumes harbour diverse and novel Bradyrhizobium spp. that possess agricultural potential.</title>
        <authorList>
            <person name="Bromfield E.S.P."/>
            <person name="Cloutier S."/>
            <person name="Tambong J.T."/>
            <person name="Tran Thi T.V."/>
        </authorList>
    </citation>
    <scope>NUCLEOTIDE SEQUENCE</scope>
    <source>
        <strain evidence="1">1S5</strain>
    </source>
</reference>
<dbReference type="RefSeq" id="WP_166097217.1">
    <property type="nucleotide sequence ID" value="NZ_CP096255.1"/>
</dbReference>
<evidence type="ECO:0000313" key="2">
    <source>
        <dbReference type="Proteomes" id="UP000551709"/>
    </source>
</evidence>